<name>A0A538U3B4_UNCEI</name>
<dbReference type="GO" id="GO:0030288">
    <property type="term" value="C:outer membrane-bounded periplasmic space"/>
    <property type="evidence" value="ECO:0007669"/>
    <property type="project" value="TreeGrafter"/>
</dbReference>
<comment type="caution">
    <text evidence="8">The sequence shown here is derived from an EMBL/GenBank/DDBJ whole genome shotgun (WGS) entry which is preliminary data.</text>
</comment>
<dbReference type="InterPro" id="IPR004447">
    <property type="entry name" value="Peptidase_S41A"/>
</dbReference>
<dbReference type="FunFam" id="2.30.42.10:FF:000063">
    <property type="entry name" value="Peptidase, S41 family"/>
    <property type="match status" value="1"/>
</dbReference>
<organism evidence="8 9">
    <name type="scientific">Eiseniibacteriota bacterium</name>
    <dbReference type="NCBI Taxonomy" id="2212470"/>
    <lineage>
        <taxon>Bacteria</taxon>
        <taxon>Candidatus Eiseniibacteriota</taxon>
    </lineage>
</organism>
<dbReference type="GO" id="GO:0008236">
    <property type="term" value="F:serine-type peptidase activity"/>
    <property type="evidence" value="ECO:0007669"/>
    <property type="project" value="UniProtKB-KW"/>
</dbReference>
<keyword evidence="2 5" id="KW-0645">Protease</keyword>
<dbReference type="InterPro" id="IPR055210">
    <property type="entry name" value="CtpA/B_N"/>
</dbReference>
<evidence type="ECO:0000313" key="8">
    <source>
        <dbReference type="EMBL" id="TMQ70394.1"/>
    </source>
</evidence>
<proteinExistence type="inferred from homology"/>
<dbReference type="Pfam" id="PF03572">
    <property type="entry name" value="Peptidase_S41"/>
    <property type="match status" value="1"/>
</dbReference>
<sequence length="551" mass="60701">MERTSNMPARRKSVGPFLAAMALSLLLGFGLARGLMATDDLRSQLDLFTQVLYLVQNHYVEAPDNEKLIHGAIDGMLKTLDPHTVFLPPQRAQRMDEEFRGDYSGIGIQFEIRDGVITVISPLEGTPAYRLGIRAGDQIVEIDGKPVPKTVTNDDVFKALRGPSGSQVQIAIQREGEDVHRYTIDRAKIPIESIPYAYMIRPGVGYVRIIRFSQTTGEELESALTKLRAQGMKSLLLDLRANSGGLLSPENKKVVYTSGRIASANADYYTTDRPKQMSGPLVVLIDHGSASASEIVAGAVQDLDRGVVAGTNSFGKGLVQNQLNLNDGSKLLLTIAKYYTPSGRLIQRDYTKAADQTEYALEAYREDAPTDSELAARPKFKTGRGRLVYGGGGILPDDVIPDRSNLSRVEADMIQKRVFFEWATGYLAQHRGQKLGPESFGKSFKMSDAEWNSLHKIMENRKVAVDSVWTTDRPFMVQQIRAELASATTGSLDRYRILIEDDPQLNAALELFPQASKLLSGNFEPVGDKGARQTNHKTPATANAPRNNNNN</sequence>
<dbReference type="SMART" id="SM00228">
    <property type="entry name" value="PDZ"/>
    <property type="match status" value="1"/>
</dbReference>
<evidence type="ECO:0000256" key="6">
    <source>
        <dbReference type="SAM" id="MobiDB-lite"/>
    </source>
</evidence>
<feature type="compositionally biased region" description="Low complexity" evidence="6">
    <location>
        <begin position="538"/>
        <end position="551"/>
    </location>
</feature>
<dbReference type="PANTHER" id="PTHR32060:SF30">
    <property type="entry name" value="CARBOXY-TERMINAL PROCESSING PROTEASE CTPA"/>
    <property type="match status" value="1"/>
</dbReference>
<dbReference type="EMBL" id="VBPA01000209">
    <property type="protein sequence ID" value="TMQ70394.1"/>
    <property type="molecule type" value="Genomic_DNA"/>
</dbReference>
<dbReference type="Gene3D" id="3.30.750.44">
    <property type="match status" value="1"/>
</dbReference>
<dbReference type="Proteomes" id="UP000319836">
    <property type="component" value="Unassembled WGS sequence"/>
</dbReference>
<dbReference type="PANTHER" id="PTHR32060">
    <property type="entry name" value="TAIL-SPECIFIC PROTEASE"/>
    <property type="match status" value="1"/>
</dbReference>
<dbReference type="SUPFAM" id="SSF52096">
    <property type="entry name" value="ClpP/crotonase"/>
    <property type="match status" value="1"/>
</dbReference>
<dbReference type="AlphaFoldDB" id="A0A538U3B4"/>
<evidence type="ECO:0000259" key="7">
    <source>
        <dbReference type="PROSITE" id="PS50106"/>
    </source>
</evidence>
<evidence type="ECO:0000256" key="3">
    <source>
        <dbReference type="ARBA" id="ARBA00022801"/>
    </source>
</evidence>
<accession>A0A538U3B4</accession>
<dbReference type="InterPro" id="IPR041489">
    <property type="entry name" value="PDZ_6"/>
</dbReference>
<dbReference type="Gene3D" id="3.90.226.10">
    <property type="entry name" value="2-enoyl-CoA Hydratase, Chain A, domain 1"/>
    <property type="match status" value="1"/>
</dbReference>
<keyword evidence="4 5" id="KW-0720">Serine protease</keyword>
<dbReference type="CDD" id="cd06782">
    <property type="entry name" value="cpPDZ_CPP-like"/>
    <property type="match status" value="1"/>
</dbReference>
<dbReference type="NCBIfam" id="TIGR00225">
    <property type="entry name" value="prc"/>
    <property type="match status" value="1"/>
</dbReference>
<keyword evidence="3 5" id="KW-0378">Hydrolase</keyword>
<dbReference type="Pfam" id="PF17820">
    <property type="entry name" value="PDZ_6"/>
    <property type="match status" value="1"/>
</dbReference>
<dbReference type="GO" id="GO:0007165">
    <property type="term" value="P:signal transduction"/>
    <property type="evidence" value="ECO:0007669"/>
    <property type="project" value="TreeGrafter"/>
</dbReference>
<dbReference type="InterPro" id="IPR001478">
    <property type="entry name" value="PDZ"/>
</dbReference>
<gene>
    <name evidence="8" type="ORF">E6K80_08635</name>
</gene>
<protein>
    <submittedName>
        <fullName evidence="8">S41 family peptidase</fullName>
    </submittedName>
</protein>
<dbReference type="InterPro" id="IPR036034">
    <property type="entry name" value="PDZ_sf"/>
</dbReference>
<dbReference type="SUPFAM" id="SSF50156">
    <property type="entry name" value="PDZ domain-like"/>
    <property type="match status" value="1"/>
</dbReference>
<feature type="domain" description="PDZ" evidence="7">
    <location>
        <begin position="92"/>
        <end position="161"/>
    </location>
</feature>
<dbReference type="Gene3D" id="2.30.42.10">
    <property type="match status" value="1"/>
</dbReference>
<evidence type="ECO:0000256" key="5">
    <source>
        <dbReference type="RuleBase" id="RU004404"/>
    </source>
</evidence>
<evidence type="ECO:0000313" key="9">
    <source>
        <dbReference type="Proteomes" id="UP000319836"/>
    </source>
</evidence>
<dbReference type="SMART" id="SM00245">
    <property type="entry name" value="TSPc"/>
    <property type="match status" value="1"/>
</dbReference>
<dbReference type="GO" id="GO:0004175">
    <property type="term" value="F:endopeptidase activity"/>
    <property type="evidence" value="ECO:0007669"/>
    <property type="project" value="TreeGrafter"/>
</dbReference>
<evidence type="ECO:0000256" key="2">
    <source>
        <dbReference type="ARBA" id="ARBA00022670"/>
    </source>
</evidence>
<comment type="similarity">
    <text evidence="1 5">Belongs to the peptidase S41A family.</text>
</comment>
<reference evidence="8 9" key="1">
    <citation type="journal article" date="2019" name="Nat. Microbiol.">
        <title>Mediterranean grassland soil C-N compound turnover is dependent on rainfall and depth, and is mediated by genomically divergent microorganisms.</title>
        <authorList>
            <person name="Diamond S."/>
            <person name="Andeer P.F."/>
            <person name="Li Z."/>
            <person name="Crits-Christoph A."/>
            <person name="Burstein D."/>
            <person name="Anantharaman K."/>
            <person name="Lane K.R."/>
            <person name="Thomas B.C."/>
            <person name="Pan C."/>
            <person name="Northen T.R."/>
            <person name="Banfield J.F."/>
        </authorList>
    </citation>
    <scope>NUCLEOTIDE SEQUENCE [LARGE SCALE GENOMIC DNA]</scope>
    <source>
        <strain evidence="8">WS_10</strain>
    </source>
</reference>
<dbReference type="GO" id="GO:0006508">
    <property type="term" value="P:proteolysis"/>
    <property type="evidence" value="ECO:0007669"/>
    <property type="project" value="UniProtKB-KW"/>
</dbReference>
<dbReference type="CDD" id="cd07560">
    <property type="entry name" value="Peptidase_S41_CPP"/>
    <property type="match status" value="1"/>
</dbReference>
<evidence type="ECO:0000256" key="4">
    <source>
        <dbReference type="ARBA" id="ARBA00022825"/>
    </source>
</evidence>
<dbReference type="Pfam" id="PF22694">
    <property type="entry name" value="CtpB_N-like"/>
    <property type="match status" value="1"/>
</dbReference>
<evidence type="ECO:0000256" key="1">
    <source>
        <dbReference type="ARBA" id="ARBA00009179"/>
    </source>
</evidence>
<dbReference type="PROSITE" id="PS50106">
    <property type="entry name" value="PDZ"/>
    <property type="match status" value="1"/>
</dbReference>
<feature type="region of interest" description="Disordered" evidence="6">
    <location>
        <begin position="523"/>
        <end position="551"/>
    </location>
</feature>
<dbReference type="InterPro" id="IPR029045">
    <property type="entry name" value="ClpP/crotonase-like_dom_sf"/>
</dbReference>
<dbReference type="InterPro" id="IPR005151">
    <property type="entry name" value="Tail-specific_protease"/>
</dbReference>